<dbReference type="PANTHER" id="PTHR23159">
    <property type="entry name" value="CENTROSOMAL PROTEIN 2"/>
    <property type="match status" value="1"/>
</dbReference>
<dbReference type="Proteomes" id="UP000037460">
    <property type="component" value="Unassembled WGS sequence"/>
</dbReference>
<keyword evidence="2" id="KW-0175">Coiled coil</keyword>
<evidence type="ECO:0000256" key="1">
    <source>
        <dbReference type="ARBA" id="ARBA00022837"/>
    </source>
</evidence>
<dbReference type="GO" id="GO:0005509">
    <property type="term" value="F:calcium ion binding"/>
    <property type="evidence" value="ECO:0007669"/>
    <property type="project" value="InterPro"/>
</dbReference>
<gene>
    <name evidence="5" type="ORF">Ctob_015482</name>
</gene>
<feature type="compositionally biased region" description="Polar residues" evidence="3">
    <location>
        <begin position="322"/>
        <end position="339"/>
    </location>
</feature>
<dbReference type="SUPFAM" id="SSF47473">
    <property type="entry name" value="EF-hand"/>
    <property type="match status" value="1"/>
</dbReference>
<dbReference type="InterPro" id="IPR018247">
    <property type="entry name" value="EF_Hand_1_Ca_BS"/>
</dbReference>
<feature type="coiled-coil region" evidence="2">
    <location>
        <begin position="856"/>
        <end position="885"/>
    </location>
</feature>
<feature type="compositionally biased region" description="Polar residues" evidence="3">
    <location>
        <begin position="817"/>
        <end position="846"/>
    </location>
</feature>
<feature type="coiled-coil region" evidence="2">
    <location>
        <begin position="739"/>
        <end position="781"/>
    </location>
</feature>
<protein>
    <recommendedName>
        <fullName evidence="4">EF-hand domain-containing protein</fullName>
    </recommendedName>
</protein>
<feature type="domain" description="EF-hand" evidence="4">
    <location>
        <begin position="458"/>
        <end position="493"/>
    </location>
</feature>
<dbReference type="Gene3D" id="1.10.238.10">
    <property type="entry name" value="EF-hand"/>
    <property type="match status" value="1"/>
</dbReference>
<feature type="region of interest" description="Disordered" evidence="3">
    <location>
        <begin position="318"/>
        <end position="339"/>
    </location>
</feature>
<feature type="compositionally biased region" description="Polar residues" evidence="3">
    <location>
        <begin position="556"/>
        <end position="574"/>
    </location>
</feature>
<evidence type="ECO:0000259" key="4">
    <source>
        <dbReference type="PROSITE" id="PS50222"/>
    </source>
</evidence>
<proteinExistence type="predicted"/>
<feature type="non-terminal residue" evidence="5">
    <location>
        <position position="1"/>
    </location>
</feature>
<feature type="region of interest" description="Disordered" evidence="3">
    <location>
        <begin position="104"/>
        <end position="128"/>
    </location>
</feature>
<dbReference type="EMBL" id="JWZX01001147">
    <property type="protein sequence ID" value="KOO34639.1"/>
    <property type="molecule type" value="Genomic_DNA"/>
</dbReference>
<feature type="region of interest" description="Disordered" evidence="3">
    <location>
        <begin position="401"/>
        <end position="429"/>
    </location>
</feature>
<dbReference type="AlphaFoldDB" id="A0A0M0K762"/>
<evidence type="ECO:0000313" key="5">
    <source>
        <dbReference type="EMBL" id="KOO34639.1"/>
    </source>
</evidence>
<evidence type="ECO:0000256" key="3">
    <source>
        <dbReference type="SAM" id="MobiDB-lite"/>
    </source>
</evidence>
<reference evidence="6" key="1">
    <citation type="journal article" date="2015" name="PLoS Genet.">
        <title>Genome Sequence and Transcriptome Analyses of Chrysochromulina tobin: Metabolic Tools for Enhanced Algal Fitness in the Prominent Order Prymnesiales (Haptophyceae).</title>
        <authorList>
            <person name="Hovde B.T."/>
            <person name="Deodato C.R."/>
            <person name="Hunsperger H.M."/>
            <person name="Ryken S.A."/>
            <person name="Yost W."/>
            <person name="Jha R.K."/>
            <person name="Patterson J."/>
            <person name="Monnat R.J. Jr."/>
            <person name="Barlow S.B."/>
            <person name="Starkenburg S.R."/>
            <person name="Cattolico R.A."/>
        </authorList>
    </citation>
    <scope>NUCLEOTIDE SEQUENCE</scope>
    <source>
        <strain evidence="6">CCMP291</strain>
    </source>
</reference>
<evidence type="ECO:0000256" key="2">
    <source>
        <dbReference type="SAM" id="Coils"/>
    </source>
</evidence>
<accession>A0A0M0K762</accession>
<dbReference type="InterPro" id="IPR002048">
    <property type="entry name" value="EF_hand_dom"/>
</dbReference>
<dbReference type="SMART" id="SM00054">
    <property type="entry name" value="EFh"/>
    <property type="match status" value="2"/>
</dbReference>
<dbReference type="Pfam" id="PF13499">
    <property type="entry name" value="EF-hand_7"/>
    <property type="match status" value="1"/>
</dbReference>
<feature type="region of interest" description="Disordered" evidence="3">
    <location>
        <begin position="811"/>
        <end position="846"/>
    </location>
</feature>
<comment type="caution">
    <text evidence="5">The sequence shown here is derived from an EMBL/GenBank/DDBJ whole genome shotgun (WGS) entry which is preliminary data.</text>
</comment>
<feature type="compositionally biased region" description="Basic and acidic residues" evidence="3">
    <location>
        <begin position="104"/>
        <end position="116"/>
    </location>
</feature>
<sequence length="893" mass="97138">VHREISASVAALEAELGTQSASLQTQRDAAAGTARRAEEAAARAVAAEARLEAAQQALRAVEMDKASISDDLDEAQGVIIGLRETAARQLRSVKAATERADAAERRAAEAMGERRPAAAGAKGGSGSAQLEAELEQLRQSRQSELEAELEAYELRLVTSALRRALVLGDEARVSASLGRAYRRWAIAAALVSVQTAHESEMARVVRLHAGVAEVGRVVRGQAQRLSGGKPAPEPAAVLAASSAGRPPIHDPFHEAQLAAQVQSLEQRLRVSALERALALFKHPAIAQLQQMHALRKWHGVLLYARAFMLAYAKASERARTAPPTQSDRQPAQPVGTQSDSMHTTAALIPRAVAMSAARSAACAFLRLGCGTPGRFQLLQRSIGRWKEALCAFDGREAKKEASAANERARNLKRGWKEERDARQAGEHKASTLEAKVAELEAQIAELTRQLRLKMALAKNLHRIIDTFREFDEDQSGTINKREFGLALQKLGIVAHKSTCDLTFDSLDNDRSGTLEYEELNTHLRRRAGDPSHLDAVLGTVSPGRNLEKASLPAPATSHTSQLPPPSQVTRTSQLPEPPGVLARVRDLEQRLKAAKEELARSEMAIKVDRRALATLREERQPLVDELLTLRKVKTSTDQLQRRIEQLEQSKSALTLERAALRLKVLATGLDAAALPGERSAALASRLAKRRLQATVGTLTASVSGARWRAAGALWRFCSSQRLVRALATWAACVERARLGAELQSRIDELELLVDEATSRGAADGEARLDKLRRAADEKLRKERQLAATRLAERDALARQVVQLQAQIRHAAAVPSRPQDTANAMAPTSSVKFDQTTPRANRANSAPSAGLLIEEEVRELRAALAASRTERDVLRMEMEAMALELETTRELLGS</sequence>
<feature type="domain" description="EF-hand" evidence="4">
    <location>
        <begin position="494"/>
        <end position="529"/>
    </location>
</feature>
<feature type="region of interest" description="Disordered" evidence="3">
    <location>
        <begin position="544"/>
        <end position="578"/>
    </location>
</feature>
<keyword evidence="6" id="KW-1185">Reference proteome</keyword>
<name>A0A0M0K762_9EUKA</name>
<dbReference type="PANTHER" id="PTHR23159:SF60">
    <property type="entry name" value="SPINDLE ASSEMBLY ABNORMAL PROTEIN 4"/>
    <property type="match status" value="1"/>
</dbReference>
<dbReference type="PROSITE" id="PS50222">
    <property type="entry name" value="EF_HAND_2"/>
    <property type="match status" value="2"/>
</dbReference>
<keyword evidence="1" id="KW-0106">Calcium</keyword>
<dbReference type="CDD" id="cd00051">
    <property type="entry name" value="EFh"/>
    <property type="match status" value="1"/>
</dbReference>
<feature type="coiled-coil region" evidence="2">
    <location>
        <begin position="629"/>
        <end position="663"/>
    </location>
</feature>
<dbReference type="PROSITE" id="PS00018">
    <property type="entry name" value="EF_HAND_1"/>
    <property type="match status" value="2"/>
</dbReference>
<dbReference type="InterPro" id="IPR011992">
    <property type="entry name" value="EF-hand-dom_pair"/>
</dbReference>
<evidence type="ECO:0000313" key="6">
    <source>
        <dbReference type="Proteomes" id="UP000037460"/>
    </source>
</evidence>
<organism evidence="5 6">
    <name type="scientific">Chrysochromulina tobinii</name>
    <dbReference type="NCBI Taxonomy" id="1460289"/>
    <lineage>
        <taxon>Eukaryota</taxon>
        <taxon>Haptista</taxon>
        <taxon>Haptophyta</taxon>
        <taxon>Prymnesiophyceae</taxon>
        <taxon>Prymnesiales</taxon>
        <taxon>Chrysochromulinaceae</taxon>
        <taxon>Chrysochromulina</taxon>
    </lineage>
</organism>